<protein>
    <recommendedName>
        <fullName evidence="2">Helix-turn-helix domain containing protein</fullName>
    </recommendedName>
</protein>
<sequence>MTNREVWMLAHRLFSAGQPVTSEDVETLSVSAPRSRISRRTRVVTVETHKLGSRKPVIRTLEVRT</sequence>
<evidence type="ECO:0008006" key="2">
    <source>
        <dbReference type="Google" id="ProtNLM"/>
    </source>
</evidence>
<accession>A0A6J5NU08</accession>
<gene>
    <name evidence="1" type="ORF">UFOVP706_23</name>
</gene>
<reference evidence="1" key="1">
    <citation type="submission" date="2020-04" db="EMBL/GenBank/DDBJ databases">
        <authorList>
            <person name="Chiriac C."/>
            <person name="Salcher M."/>
            <person name="Ghai R."/>
            <person name="Kavagutti S V."/>
        </authorList>
    </citation>
    <scope>NUCLEOTIDE SEQUENCE</scope>
</reference>
<organism evidence="1">
    <name type="scientific">uncultured Caudovirales phage</name>
    <dbReference type="NCBI Taxonomy" id="2100421"/>
    <lineage>
        <taxon>Viruses</taxon>
        <taxon>Duplodnaviria</taxon>
        <taxon>Heunggongvirae</taxon>
        <taxon>Uroviricota</taxon>
        <taxon>Caudoviricetes</taxon>
        <taxon>Peduoviridae</taxon>
        <taxon>Maltschvirus</taxon>
        <taxon>Maltschvirus maltsch</taxon>
    </lineage>
</organism>
<evidence type="ECO:0000313" key="1">
    <source>
        <dbReference type="EMBL" id="CAB4158674.1"/>
    </source>
</evidence>
<name>A0A6J5NU08_9CAUD</name>
<proteinExistence type="predicted"/>
<dbReference type="EMBL" id="LR796682">
    <property type="protein sequence ID" value="CAB4158674.1"/>
    <property type="molecule type" value="Genomic_DNA"/>
</dbReference>